<accession>A0A069PFV8</accession>
<dbReference type="Proteomes" id="UP000027466">
    <property type="component" value="Unassembled WGS sequence"/>
</dbReference>
<gene>
    <name evidence="1" type="ORF">BG61_37750</name>
</gene>
<name>A0A069PFV8_9BURK</name>
<comment type="caution">
    <text evidence="1">The sequence shown here is derived from an EMBL/GenBank/DDBJ whole genome shotgun (WGS) entry which is preliminary data.</text>
</comment>
<proteinExistence type="predicted"/>
<dbReference type="RefSeq" id="WP_035942570.1">
    <property type="nucleotide sequence ID" value="NZ_CADFFX010000033.1"/>
</dbReference>
<evidence type="ECO:0000313" key="1">
    <source>
        <dbReference type="EMBL" id="KDR38709.1"/>
    </source>
</evidence>
<dbReference type="AlphaFoldDB" id="A0A069PFV8"/>
<keyword evidence="2" id="KW-1185">Reference proteome</keyword>
<sequence>MLKNPVNVFEIGQQLYETKQMFIKRGVEAAQAAGANLLNAERNAASSFHFFARDVMQYSPATAKQYVRVYERFAHSKLRSRVEGLFSAGDLAMLAAYTDDELNDVVSAKEADPSMTREQLRLLLKKRQAA</sequence>
<organism evidence="1 2">
    <name type="scientific">Caballeronia glathei</name>
    <dbReference type="NCBI Taxonomy" id="60547"/>
    <lineage>
        <taxon>Bacteria</taxon>
        <taxon>Pseudomonadati</taxon>
        <taxon>Pseudomonadota</taxon>
        <taxon>Betaproteobacteria</taxon>
        <taxon>Burkholderiales</taxon>
        <taxon>Burkholderiaceae</taxon>
        <taxon>Caballeronia</taxon>
    </lineage>
</organism>
<dbReference type="EMBL" id="JFHC01000079">
    <property type="protein sequence ID" value="KDR38709.1"/>
    <property type="molecule type" value="Genomic_DNA"/>
</dbReference>
<evidence type="ECO:0000313" key="2">
    <source>
        <dbReference type="Proteomes" id="UP000027466"/>
    </source>
</evidence>
<protein>
    <submittedName>
        <fullName evidence="1">Uncharacterized protein</fullName>
    </submittedName>
</protein>
<reference evidence="1 2" key="1">
    <citation type="submission" date="2014-03" db="EMBL/GenBank/DDBJ databases">
        <title>Draft Genome Sequences of Four Burkholderia Strains.</title>
        <authorList>
            <person name="Liu X.Y."/>
            <person name="Li C.X."/>
            <person name="Xu J.H."/>
        </authorList>
    </citation>
    <scope>NUCLEOTIDE SEQUENCE [LARGE SCALE GENOMIC DNA]</scope>
    <source>
        <strain evidence="1 2">DSM 50014</strain>
    </source>
</reference>